<evidence type="ECO:0000259" key="1">
    <source>
        <dbReference type="Pfam" id="PF21527"/>
    </source>
</evidence>
<evidence type="ECO:0000313" key="3">
    <source>
        <dbReference type="Proteomes" id="UP000739538"/>
    </source>
</evidence>
<dbReference type="InterPro" id="IPR049002">
    <property type="entry name" value="Stv"/>
</dbReference>
<name>A0A956NG36_UNCEI</name>
<dbReference type="Pfam" id="PF21527">
    <property type="entry name" value="Stv"/>
    <property type="match status" value="1"/>
</dbReference>
<dbReference type="Proteomes" id="UP000739538">
    <property type="component" value="Unassembled WGS sequence"/>
</dbReference>
<feature type="domain" description="Putative adhesin Stv" evidence="1">
    <location>
        <begin position="10"/>
        <end position="137"/>
    </location>
</feature>
<reference evidence="2" key="2">
    <citation type="journal article" date="2021" name="Microbiome">
        <title>Successional dynamics and alternative stable states in a saline activated sludge microbial community over 9 years.</title>
        <authorList>
            <person name="Wang Y."/>
            <person name="Ye J."/>
            <person name="Ju F."/>
            <person name="Liu L."/>
            <person name="Boyd J.A."/>
            <person name="Deng Y."/>
            <person name="Parks D.H."/>
            <person name="Jiang X."/>
            <person name="Yin X."/>
            <person name="Woodcroft B.J."/>
            <person name="Tyson G.W."/>
            <person name="Hugenholtz P."/>
            <person name="Polz M.F."/>
            <person name="Zhang T."/>
        </authorList>
    </citation>
    <scope>NUCLEOTIDE SEQUENCE</scope>
    <source>
        <strain evidence="2">HKST-UBA02</strain>
    </source>
</reference>
<evidence type="ECO:0000313" key="2">
    <source>
        <dbReference type="EMBL" id="MCA9756314.1"/>
    </source>
</evidence>
<organism evidence="2 3">
    <name type="scientific">Eiseniibacteriota bacterium</name>
    <dbReference type="NCBI Taxonomy" id="2212470"/>
    <lineage>
        <taxon>Bacteria</taxon>
        <taxon>Candidatus Eiseniibacteriota</taxon>
    </lineage>
</organism>
<dbReference type="AlphaFoldDB" id="A0A956NG36"/>
<comment type="caution">
    <text evidence="2">The sequence shown here is derived from an EMBL/GenBank/DDBJ whole genome shotgun (WGS) entry which is preliminary data.</text>
</comment>
<dbReference type="EMBL" id="JAGQHS010000049">
    <property type="protein sequence ID" value="MCA9756314.1"/>
    <property type="molecule type" value="Genomic_DNA"/>
</dbReference>
<protein>
    <recommendedName>
        <fullName evidence="1">Putative adhesin Stv domain-containing protein</fullName>
    </recommendedName>
</protein>
<gene>
    <name evidence="2" type="ORF">KDA27_10980</name>
</gene>
<sequence>MGIQATKDDVVLSGHGSVELGSGETSVPGGFELVVLAPPGASISDRLGGMIESGKSVSKLKLATGTGGMVEFQPVVYAAGKSCPNYVLHAPRGLALRPGVPHMLGVEKATPLSELWARVRTFSRDGKVTRVYWCACAALDGAKNQMVDAA</sequence>
<proteinExistence type="predicted"/>
<accession>A0A956NG36</accession>
<reference evidence="2" key="1">
    <citation type="submission" date="2020-04" db="EMBL/GenBank/DDBJ databases">
        <authorList>
            <person name="Zhang T."/>
        </authorList>
    </citation>
    <scope>NUCLEOTIDE SEQUENCE</scope>
    <source>
        <strain evidence="2">HKST-UBA02</strain>
    </source>
</reference>